<dbReference type="GO" id="GO:0005737">
    <property type="term" value="C:cytoplasm"/>
    <property type="evidence" value="ECO:0007669"/>
    <property type="project" value="UniProtKB-SubCell"/>
</dbReference>
<feature type="compositionally biased region" description="Basic residues" evidence="8">
    <location>
        <begin position="380"/>
        <end position="395"/>
    </location>
</feature>
<evidence type="ECO:0000256" key="8">
    <source>
        <dbReference type="SAM" id="MobiDB-lite"/>
    </source>
</evidence>
<feature type="region of interest" description="Disordered" evidence="8">
    <location>
        <begin position="441"/>
        <end position="475"/>
    </location>
</feature>
<name>F8P842_SERL9</name>
<dbReference type="OrthoDB" id="128308at2759"/>
<keyword evidence="6" id="KW-0963">Cytoplasm</keyword>
<feature type="compositionally biased region" description="Polar residues" evidence="8">
    <location>
        <begin position="861"/>
        <end position="879"/>
    </location>
</feature>
<proteinExistence type="inferred from homology"/>
<feature type="compositionally biased region" description="Low complexity" evidence="8">
    <location>
        <begin position="53"/>
        <end position="64"/>
    </location>
</feature>
<feature type="compositionally biased region" description="Polar residues" evidence="8">
    <location>
        <begin position="167"/>
        <end position="176"/>
    </location>
</feature>
<comment type="subcellular location">
    <subcellularLocation>
        <location evidence="3">Cytoplasm</location>
    </subcellularLocation>
    <subcellularLocation>
        <location evidence="2">Nucleus</location>
    </subcellularLocation>
</comment>
<evidence type="ECO:0000256" key="7">
    <source>
        <dbReference type="ARBA" id="ARBA00023242"/>
    </source>
</evidence>
<protein>
    <recommendedName>
        <fullName evidence="5">Restriction of telomere capping protein 4</fullName>
    </recommendedName>
</protein>
<feature type="compositionally biased region" description="Low complexity" evidence="8">
    <location>
        <begin position="955"/>
        <end position="967"/>
    </location>
</feature>
<feature type="compositionally biased region" description="Polar residues" evidence="8">
    <location>
        <begin position="65"/>
        <end position="74"/>
    </location>
</feature>
<feature type="region of interest" description="Disordered" evidence="8">
    <location>
        <begin position="23"/>
        <end position="427"/>
    </location>
</feature>
<feature type="region of interest" description="Disordered" evidence="8">
    <location>
        <begin position="783"/>
        <end position="968"/>
    </location>
</feature>
<dbReference type="Proteomes" id="UP000008064">
    <property type="component" value="Unassembled WGS sequence"/>
</dbReference>
<dbReference type="Pfam" id="PF14474">
    <property type="entry name" value="RTC4"/>
    <property type="match status" value="1"/>
</dbReference>
<dbReference type="InterPro" id="IPR028094">
    <property type="entry name" value="RTC4_C"/>
</dbReference>
<feature type="compositionally biased region" description="Low complexity" evidence="8">
    <location>
        <begin position="177"/>
        <end position="193"/>
    </location>
</feature>
<dbReference type="EMBL" id="GL945440">
    <property type="protein sequence ID" value="EGO20600.1"/>
    <property type="molecule type" value="Genomic_DNA"/>
</dbReference>
<feature type="compositionally biased region" description="Basic and acidic residues" evidence="8">
    <location>
        <begin position="114"/>
        <end position="129"/>
    </location>
</feature>
<organism>
    <name type="scientific">Serpula lacrymans var. lacrymans (strain S7.9)</name>
    <name type="common">Dry rot fungus</name>
    <dbReference type="NCBI Taxonomy" id="578457"/>
    <lineage>
        <taxon>Eukaryota</taxon>
        <taxon>Fungi</taxon>
        <taxon>Dikarya</taxon>
        <taxon>Basidiomycota</taxon>
        <taxon>Agaricomycotina</taxon>
        <taxon>Agaricomycetes</taxon>
        <taxon>Agaricomycetidae</taxon>
        <taxon>Boletales</taxon>
        <taxon>Coniophorineae</taxon>
        <taxon>Serpulaceae</taxon>
        <taxon>Serpula</taxon>
    </lineage>
</organism>
<dbReference type="RefSeq" id="XP_007322566.1">
    <property type="nucleotide sequence ID" value="XM_007322504.1"/>
</dbReference>
<dbReference type="PANTHER" id="PTHR41391">
    <property type="entry name" value="RESTRICTION OF TELOMERE CAPPING PROTEIN 4"/>
    <property type="match status" value="1"/>
</dbReference>
<reference evidence="10" key="1">
    <citation type="submission" date="2011-04" db="EMBL/GenBank/DDBJ databases">
        <title>Evolution of plant cell wall degrading machinery underlies the functional diversity of forest fungi.</title>
        <authorList>
            <consortium name="US DOE Joint Genome Institute (JGI-PGF)"/>
            <person name="Eastwood D.C."/>
            <person name="Floudas D."/>
            <person name="Binder M."/>
            <person name="Majcherczyk A."/>
            <person name="Schneider P."/>
            <person name="Aerts A."/>
            <person name="Asiegbu F.O."/>
            <person name="Baker S.E."/>
            <person name="Barry K."/>
            <person name="Bendiksby M."/>
            <person name="Blumentritt M."/>
            <person name="Coutinho P.M."/>
            <person name="Cullen D."/>
            <person name="Cullen D."/>
            <person name="Gathman A."/>
            <person name="Goodell B."/>
            <person name="Henrissat B."/>
            <person name="Ihrmark K."/>
            <person name="Kauserud H."/>
            <person name="Kohler A."/>
            <person name="LaButti K."/>
            <person name="Lapidus A."/>
            <person name="Lavin J.L."/>
            <person name="Lee Y.-H."/>
            <person name="Lindquist E."/>
            <person name="Lilly W."/>
            <person name="Lucas S."/>
            <person name="Morin E."/>
            <person name="Murat C."/>
            <person name="Oguiza J.A."/>
            <person name="Park J."/>
            <person name="Pisabarro A.G."/>
            <person name="Riley R."/>
            <person name="Rosling A."/>
            <person name="Salamov A."/>
            <person name="Schmidt O."/>
            <person name="Schmutz J."/>
            <person name="Skrede I."/>
            <person name="Stenlid J."/>
            <person name="Wiebenga A."/>
            <person name="Xie X."/>
            <person name="Kues U."/>
            <person name="Hibbett D.S."/>
            <person name="Hoffmeister D."/>
            <person name="Hogberg N."/>
            <person name="Martin F."/>
            <person name="Grigoriev I.V."/>
            <person name="Watkinson S.C."/>
        </authorList>
    </citation>
    <scope>NUCLEOTIDE SEQUENCE</scope>
    <source>
        <strain evidence="10">S7.9</strain>
    </source>
</reference>
<dbReference type="SMART" id="SM01312">
    <property type="entry name" value="RTC4"/>
    <property type="match status" value="1"/>
</dbReference>
<feature type="compositionally biased region" description="Polar residues" evidence="8">
    <location>
        <begin position="92"/>
        <end position="102"/>
    </location>
</feature>
<dbReference type="PANTHER" id="PTHR41391:SF1">
    <property type="entry name" value="RESTRICTION OF TELOMERE CAPPING PROTEIN 4"/>
    <property type="match status" value="1"/>
</dbReference>
<feature type="compositionally biased region" description="Acidic residues" evidence="8">
    <location>
        <begin position="400"/>
        <end position="409"/>
    </location>
</feature>
<sequence>MEILVDTMNRKNTTVWDDFSFRMSSRPPPACSPGKGKGFEDYGSTWPKNHNRPPTTTYTAASTSKVPANTSSRRTYNDIAELSDSDDELSLISKNSQSSDAFSSAKRISKSRKEHSEDFRSEIESDNHTIRSGSMPKYEQKWAFKFTKNKRTNHGDDYNEGPPPPSSSLCSAQSEDSTPSASYPSKPPASRSRGQGKGVSMDSRPKRREEPPTDLDDSPPPFPPRVKPRPRRVTRKKSGPYDLDDDEVVSTPAYRPRPQALPPRESYSKEVHDASETAKDKTSKTDRKIQKFPLDLSPVVKERGPTTANGRVGEKRKALERELPLPSPLSSQKDRNKARSGNPSKHALPLPSPLSKRNKQKAQKTNGGYFPELSPLSSPGHHKYSPKDKGKRRTRCAAQQDDDDDDNDELALVSDDEVRTRGGLRPFPMSTQMLQSIKRTPSPNYIGLTKSGKIFPDDSDMEGERSRKRKKRGESTALAGLHVDNSQVDEDSLYINHDPSTLCPYCDEPLPAVPTQHLRNLLETTRRKSYPAPRVKNPQGLKAALPVYISVCQRHIFETYHLPLAESKGWPQEINFKEVPARVESLREHLESIILDAGVDENFAEGNEDEVNEKGARRKCVFWKEMMKEVKKQGSRAVAGVKGQFESFEKMQPGYYGELGSVIIHQTLYSLFPPSSFDPSLIAPLTPAEFIQRILVPEAAVELIMEDLCIGKGDAVKTLRESAQYGVAMFPDADSGVSGSGAVGDSDEEDMSVADQIVLERARVRRMELEIEERIEEQMLKEERADRKTREKEIKAKTKATEKRKKKVQERKKAATSDEESYVPRATKSRRKRTDESSVSATESEADSMSIVSDVSRRSTRTTGRNYTKQITCGSTLANASDMEIGSNTDRSESVEVLEEPKARNRRRRAPSYESVAISSEEEVGKVPSVNALQTVDEDPTPRPRRIVESSARCLPSRQPSSSVLSSTNNFLPLQVARAKAISTYDAHWQKSFRAPVSDDGHSSESSEARTTHQYAWLLSDEGSSSRSSSP</sequence>
<dbReference type="InterPro" id="IPR039024">
    <property type="entry name" value="RTC4"/>
</dbReference>
<comment type="function">
    <text evidence="1">May be involved in a process influencing telomere capping.</text>
</comment>
<evidence type="ECO:0000256" key="6">
    <source>
        <dbReference type="ARBA" id="ARBA00022490"/>
    </source>
</evidence>
<evidence type="ECO:0000256" key="4">
    <source>
        <dbReference type="ARBA" id="ARBA00009461"/>
    </source>
</evidence>
<feature type="compositionally biased region" description="Basic and acidic residues" evidence="8">
    <location>
        <begin position="890"/>
        <end position="903"/>
    </location>
</feature>
<keyword evidence="7" id="KW-0539">Nucleus</keyword>
<dbReference type="GO" id="GO:0005634">
    <property type="term" value="C:nucleus"/>
    <property type="evidence" value="ECO:0007669"/>
    <property type="project" value="UniProtKB-SubCell"/>
</dbReference>
<evidence type="ECO:0000259" key="9">
    <source>
        <dbReference type="SMART" id="SM01312"/>
    </source>
</evidence>
<feature type="compositionally biased region" description="Basic and acidic residues" evidence="8">
    <location>
        <begin position="312"/>
        <end position="323"/>
    </location>
</feature>
<feature type="region of interest" description="Disordered" evidence="8">
    <location>
        <begin position="995"/>
        <end position="1031"/>
    </location>
</feature>
<accession>F8P842</accession>
<dbReference type="KEGG" id="sla:SERLADRAFT_441946"/>
<dbReference type="AlphaFoldDB" id="F8P842"/>
<dbReference type="HOGENOM" id="CLU_009550_0_0_1"/>
<feature type="compositionally biased region" description="Basic residues" evidence="8">
    <location>
        <begin position="226"/>
        <end position="238"/>
    </location>
</feature>
<evidence type="ECO:0000313" key="10">
    <source>
        <dbReference type="EMBL" id="EGO20600.1"/>
    </source>
</evidence>
<evidence type="ECO:0000256" key="5">
    <source>
        <dbReference type="ARBA" id="ARBA00015162"/>
    </source>
</evidence>
<evidence type="ECO:0000256" key="2">
    <source>
        <dbReference type="ARBA" id="ARBA00004123"/>
    </source>
</evidence>
<evidence type="ECO:0000256" key="3">
    <source>
        <dbReference type="ARBA" id="ARBA00004496"/>
    </source>
</evidence>
<feature type="compositionally biased region" description="Basic and acidic residues" evidence="8">
    <location>
        <begin position="266"/>
        <end position="289"/>
    </location>
</feature>
<feature type="compositionally biased region" description="Basic and acidic residues" evidence="8">
    <location>
        <begin position="783"/>
        <end position="801"/>
    </location>
</feature>
<feature type="domain" description="Restriction of telomere capping protein 4 C-terminal" evidence="9">
    <location>
        <begin position="594"/>
        <end position="732"/>
    </location>
</feature>
<dbReference type="GeneID" id="18815624"/>
<feature type="compositionally biased region" description="Basic and acidic residues" evidence="8">
    <location>
        <begin position="997"/>
        <end position="1011"/>
    </location>
</feature>
<evidence type="ECO:0000256" key="1">
    <source>
        <dbReference type="ARBA" id="ARBA00002738"/>
    </source>
</evidence>
<gene>
    <name evidence="10" type="ORF">SERLADRAFT_441946</name>
</gene>
<comment type="similarity">
    <text evidence="4">Belongs to the RTC4 family.</text>
</comment>